<feature type="compositionally biased region" description="Low complexity" evidence="3">
    <location>
        <begin position="200"/>
        <end position="220"/>
    </location>
</feature>
<dbReference type="InterPro" id="IPR012337">
    <property type="entry name" value="RNaseH-like_sf"/>
</dbReference>
<evidence type="ECO:0000256" key="2">
    <source>
        <dbReference type="ARBA" id="ARBA00022801"/>
    </source>
</evidence>
<dbReference type="SUPFAM" id="SSF56672">
    <property type="entry name" value="DNA/RNA polymerases"/>
    <property type="match status" value="1"/>
</dbReference>
<feature type="region of interest" description="Disordered" evidence="3">
    <location>
        <begin position="178"/>
        <end position="237"/>
    </location>
</feature>
<feature type="domain" description="Integrase catalytic" evidence="4">
    <location>
        <begin position="1"/>
        <end position="70"/>
    </location>
</feature>
<dbReference type="InterPro" id="IPR043502">
    <property type="entry name" value="DNA/RNA_pol_sf"/>
</dbReference>
<name>A0AAV2GDV2_9ROSI</name>
<dbReference type="GO" id="GO:0016787">
    <property type="term" value="F:hydrolase activity"/>
    <property type="evidence" value="ECO:0007669"/>
    <property type="project" value="UniProtKB-KW"/>
</dbReference>
<organism evidence="5 6">
    <name type="scientific">Linum trigynum</name>
    <dbReference type="NCBI Taxonomy" id="586398"/>
    <lineage>
        <taxon>Eukaryota</taxon>
        <taxon>Viridiplantae</taxon>
        <taxon>Streptophyta</taxon>
        <taxon>Embryophyta</taxon>
        <taxon>Tracheophyta</taxon>
        <taxon>Spermatophyta</taxon>
        <taxon>Magnoliopsida</taxon>
        <taxon>eudicotyledons</taxon>
        <taxon>Gunneridae</taxon>
        <taxon>Pentapetalae</taxon>
        <taxon>rosids</taxon>
        <taxon>fabids</taxon>
        <taxon>Malpighiales</taxon>
        <taxon>Linaceae</taxon>
        <taxon>Linum</taxon>
    </lineage>
</organism>
<keyword evidence="1" id="KW-0479">Metal-binding</keyword>
<dbReference type="InterPro" id="IPR013103">
    <property type="entry name" value="RVT_2"/>
</dbReference>
<dbReference type="Gene3D" id="3.30.420.10">
    <property type="entry name" value="Ribonuclease H-like superfamily/Ribonuclease H"/>
    <property type="match status" value="1"/>
</dbReference>
<feature type="compositionally biased region" description="Low complexity" evidence="3">
    <location>
        <begin position="156"/>
        <end position="166"/>
    </location>
</feature>
<keyword evidence="6" id="KW-1185">Reference proteome</keyword>
<proteinExistence type="predicted"/>
<evidence type="ECO:0000256" key="1">
    <source>
        <dbReference type="ARBA" id="ARBA00022723"/>
    </source>
</evidence>
<accession>A0AAV2GDV2</accession>
<evidence type="ECO:0000256" key="3">
    <source>
        <dbReference type="SAM" id="MobiDB-lite"/>
    </source>
</evidence>
<feature type="compositionally biased region" description="Pro residues" evidence="3">
    <location>
        <begin position="185"/>
        <end position="199"/>
    </location>
</feature>
<protein>
    <recommendedName>
        <fullName evidence="4">Integrase catalytic domain-containing protein</fullName>
    </recommendedName>
</protein>
<evidence type="ECO:0000259" key="4">
    <source>
        <dbReference type="PROSITE" id="PS50994"/>
    </source>
</evidence>
<dbReference type="PROSITE" id="PS50994">
    <property type="entry name" value="INTEGRASE"/>
    <property type="match status" value="1"/>
</dbReference>
<dbReference type="PANTHER" id="PTHR42648:SF31">
    <property type="entry name" value="RNA-DIRECTED DNA POLYMERASE"/>
    <property type="match status" value="1"/>
</dbReference>
<dbReference type="EMBL" id="OZ034821">
    <property type="protein sequence ID" value="CAL1408028.1"/>
    <property type="molecule type" value="Genomic_DNA"/>
</dbReference>
<evidence type="ECO:0000313" key="5">
    <source>
        <dbReference type="EMBL" id="CAL1408028.1"/>
    </source>
</evidence>
<keyword evidence="2" id="KW-0378">Hydrolase</keyword>
<dbReference type="GO" id="GO:0003676">
    <property type="term" value="F:nucleic acid binding"/>
    <property type="evidence" value="ECO:0007669"/>
    <property type="project" value="InterPro"/>
</dbReference>
<dbReference type="InterPro" id="IPR057670">
    <property type="entry name" value="SH3_retrovirus"/>
</dbReference>
<feature type="region of interest" description="Disordered" evidence="3">
    <location>
        <begin position="143"/>
        <end position="166"/>
    </location>
</feature>
<dbReference type="InterPro" id="IPR001584">
    <property type="entry name" value="Integrase_cat-core"/>
</dbReference>
<dbReference type="Proteomes" id="UP001497516">
    <property type="component" value="Chromosome 8"/>
</dbReference>
<sequence>MSCAYTTQQNGRVERKHQHLLNVARSLRFQSGLSLSYWSYFVLHAAYLINRTPTPLLNHKTPFELLHKVPPDFMSLRVFGCLAYATVVEGHKHKFDPRARKCVFLGIPVGIKGYRLLDLDTKRVFVGRDVVFHEHILPFSKAASTEGHQFDPPSAPLSSSSSEVPTCPGPLPIFEPDAVVYSSPPTAPSTPSSPTPPVTPTAVIESSSISTTAPSSSNSPLPSPPSSPPNVLPRKSTRQSVFPAKYNDFYVGSAQVSCSPSALPQDLTFLTPAQQHYAFLLEKLVEPRCYAEAAKDPRWNAAMMEELSALYANQTWEITDLPEGIKPVGNKWVYKVKLIPDGTLERFKARLVAKGYTQIYGIDYRDTFSPVAKLNSVKMLLVVASTQNWHLHQMDVNNAFLNGDLDEDVYMELPEGLRDKPEYKGKVCKLKKSLYGLKQASRMWYAKLTESLLGNGFTQSKSDYSIFLTKVDGVLVVVIVYVDDIVIWSASLEAVNTVKQMLKSLFKMKDLDNMQYFLGLEVNRSEAGIHVSQRKYCLELLKEAGFDECKAAKTLSSIKQVLSASDGDPYLDVSNYKHLLGQLQYLNSTRPDITFAVQQLCQFQDAPTTVHFKALQRVFRYLKGSPG</sequence>
<dbReference type="Pfam" id="PF07727">
    <property type="entry name" value="RVT_2"/>
    <property type="match status" value="1"/>
</dbReference>
<dbReference type="InterPro" id="IPR039537">
    <property type="entry name" value="Retrotran_Ty1/copia-like"/>
</dbReference>
<evidence type="ECO:0000313" key="6">
    <source>
        <dbReference type="Proteomes" id="UP001497516"/>
    </source>
</evidence>
<dbReference type="Pfam" id="PF25597">
    <property type="entry name" value="SH3_retrovirus"/>
    <property type="match status" value="1"/>
</dbReference>
<reference evidence="5 6" key="1">
    <citation type="submission" date="2024-04" db="EMBL/GenBank/DDBJ databases">
        <authorList>
            <person name="Fracassetti M."/>
        </authorList>
    </citation>
    <scope>NUCLEOTIDE SEQUENCE [LARGE SCALE GENOMIC DNA]</scope>
</reference>
<dbReference type="GO" id="GO:0015074">
    <property type="term" value="P:DNA integration"/>
    <property type="evidence" value="ECO:0007669"/>
    <property type="project" value="InterPro"/>
</dbReference>
<feature type="compositionally biased region" description="Pro residues" evidence="3">
    <location>
        <begin position="221"/>
        <end position="231"/>
    </location>
</feature>
<dbReference type="InterPro" id="IPR036397">
    <property type="entry name" value="RNaseH_sf"/>
</dbReference>
<dbReference type="GO" id="GO:0046872">
    <property type="term" value="F:metal ion binding"/>
    <property type="evidence" value="ECO:0007669"/>
    <property type="project" value="UniProtKB-KW"/>
</dbReference>
<dbReference type="SUPFAM" id="SSF53098">
    <property type="entry name" value="Ribonuclease H-like"/>
    <property type="match status" value="1"/>
</dbReference>
<gene>
    <name evidence="5" type="ORF">LTRI10_LOCUS47655</name>
</gene>
<dbReference type="PANTHER" id="PTHR42648">
    <property type="entry name" value="TRANSPOSASE, PUTATIVE-RELATED"/>
    <property type="match status" value="1"/>
</dbReference>
<dbReference type="AlphaFoldDB" id="A0AAV2GDV2"/>